<name>A0A182SRP5_9DIPT</name>
<dbReference type="AlphaFoldDB" id="A0A182SRP5"/>
<organism evidence="2 3">
    <name type="scientific">Anopheles maculatus</name>
    <dbReference type="NCBI Taxonomy" id="74869"/>
    <lineage>
        <taxon>Eukaryota</taxon>
        <taxon>Metazoa</taxon>
        <taxon>Ecdysozoa</taxon>
        <taxon>Arthropoda</taxon>
        <taxon>Hexapoda</taxon>
        <taxon>Insecta</taxon>
        <taxon>Pterygota</taxon>
        <taxon>Neoptera</taxon>
        <taxon>Endopterygota</taxon>
        <taxon>Diptera</taxon>
        <taxon>Nematocera</taxon>
        <taxon>Culicoidea</taxon>
        <taxon>Culicidae</taxon>
        <taxon>Anophelinae</taxon>
        <taxon>Anopheles</taxon>
        <taxon>Anopheles maculatus group</taxon>
    </lineage>
</organism>
<reference evidence="2" key="2">
    <citation type="submission" date="2020-05" db="UniProtKB">
        <authorList>
            <consortium name="EnsemblMetazoa"/>
        </authorList>
    </citation>
    <scope>IDENTIFICATION</scope>
    <source>
        <strain evidence="2">maculatus3</strain>
    </source>
</reference>
<dbReference type="EnsemblMetazoa" id="AMAM012072-RA">
    <property type="protein sequence ID" value="AMAM012072-PA"/>
    <property type="gene ID" value="AMAM012072"/>
</dbReference>
<dbReference type="VEuPathDB" id="VectorBase:AMAM012072"/>
<evidence type="ECO:0000256" key="1">
    <source>
        <dbReference type="SAM" id="Phobius"/>
    </source>
</evidence>
<sequence>SIFISSFFFSSIFISFSSFFFISSFFSIFIFSFFFSSIFASFSFFFFISIFIPISITIIRITIFISTIHTFICLIRNTRTARSPDDADANVIDTVLAQTGVIEGKYVPAKVNDGCLQVRRIRRPTTGRRIVAQDLCNEMGTYTGMGLLFAVLGCPPGGVFSLSFGTVTVTGIVLCVLSGRKGG</sequence>
<evidence type="ECO:0000313" key="3">
    <source>
        <dbReference type="Proteomes" id="UP000075901"/>
    </source>
</evidence>
<protein>
    <submittedName>
        <fullName evidence="2">Uncharacterized protein</fullName>
    </submittedName>
</protein>
<keyword evidence="3" id="KW-1185">Reference proteome</keyword>
<feature type="transmembrane region" description="Helical" evidence="1">
    <location>
        <begin position="12"/>
        <end position="36"/>
    </location>
</feature>
<keyword evidence="1" id="KW-1133">Transmembrane helix</keyword>
<reference evidence="3" key="1">
    <citation type="submission" date="2013-09" db="EMBL/GenBank/DDBJ databases">
        <title>The Genome Sequence of Anopheles maculatus species B.</title>
        <authorList>
            <consortium name="The Broad Institute Genomics Platform"/>
            <person name="Neafsey D.E."/>
            <person name="Besansky N."/>
            <person name="Howell P."/>
            <person name="Walton C."/>
            <person name="Young S.K."/>
            <person name="Zeng Q."/>
            <person name="Gargeya S."/>
            <person name="Fitzgerald M."/>
            <person name="Haas B."/>
            <person name="Abouelleil A."/>
            <person name="Allen A.W."/>
            <person name="Alvarado L."/>
            <person name="Arachchi H.M."/>
            <person name="Berlin A.M."/>
            <person name="Chapman S.B."/>
            <person name="Gainer-Dewar J."/>
            <person name="Goldberg J."/>
            <person name="Griggs A."/>
            <person name="Gujja S."/>
            <person name="Hansen M."/>
            <person name="Howarth C."/>
            <person name="Imamovic A."/>
            <person name="Ireland A."/>
            <person name="Larimer J."/>
            <person name="McCowan C."/>
            <person name="Murphy C."/>
            <person name="Pearson M."/>
            <person name="Poon T.W."/>
            <person name="Priest M."/>
            <person name="Roberts A."/>
            <person name="Saif S."/>
            <person name="Shea T."/>
            <person name="Sisk P."/>
            <person name="Sykes S."/>
            <person name="Wortman J."/>
            <person name="Nusbaum C."/>
            <person name="Birren B."/>
        </authorList>
    </citation>
    <scope>NUCLEOTIDE SEQUENCE [LARGE SCALE GENOMIC DNA]</scope>
    <source>
        <strain evidence="3">maculatus3</strain>
    </source>
</reference>
<feature type="transmembrane region" description="Helical" evidence="1">
    <location>
        <begin position="158"/>
        <end position="177"/>
    </location>
</feature>
<feature type="transmembrane region" description="Helical" evidence="1">
    <location>
        <begin position="42"/>
        <end position="75"/>
    </location>
</feature>
<accession>A0A182SRP5</accession>
<feature type="transmembrane region" description="Helical" evidence="1">
    <location>
        <begin position="130"/>
        <end position="152"/>
    </location>
</feature>
<keyword evidence="1" id="KW-0812">Transmembrane</keyword>
<evidence type="ECO:0000313" key="2">
    <source>
        <dbReference type="EnsemblMetazoa" id="AMAM012072-PA"/>
    </source>
</evidence>
<proteinExistence type="predicted"/>
<keyword evidence="1" id="KW-0472">Membrane</keyword>
<dbReference type="Proteomes" id="UP000075901">
    <property type="component" value="Unassembled WGS sequence"/>
</dbReference>